<name>A0ABY4HRE0_9FLAO</name>
<dbReference type="RefSeq" id="WP_246918374.1">
    <property type="nucleotide sequence ID" value="NZ_CP090145.1"/>
</dbReference>
<proteinExistence type="predicted"/>
<organism evidence="1 2">
    <name type="scientific">Flavobacterium sediminilitoris</name>
    <dbReference type="NCBI Taxonomy" id="2024526"/>
    <lineage>
        <taxon>Bacteria</taxon>
        <taxon>Pseudomonadati</taxon>
        <taxon>Bacteroidota</taxon>
        <taxon>Flavobacteriia</taxon>
        <taxon>Flavobacteriales</taxon>
        <taxon>Flavobacteriaceae</taxon>
        <taxon>Flavobacterium</taxon>
    </lineage>
</organism>
<accession>A0ABY4HRE0</accession>
<evidence type="ECO:0000313" key="2">
    <source>
        <dbReference type="Proteomes" id="UP000830454"/>
    </source>
</evidence>
<reference evidence="1" key="2">
    <citation type="submission" date="2022-04" db="EMBL/GenBank/DDBJ databases">
        <title>Complete Genome Sequence of Flavobacterium sediminilitoris YSM-43, Isolated from a Tidal Sediment.</title>
        <authorList>
            <person name="Lee P.A."/>
        </authorList>
    </citation>
    <scope>NUCLEOTIDE SEQUENCE</scope>
    <source>
        <strain evidence="1">YSM-43</strain>
    </source>
</reference>
<sequence length="57" mass="6630">MFSQSLLISPYLFVFPLSRVIAVHTDAINHCSLTKVELDAYIEKENINTQRRRYSSL</sequence>
<keyword evidence="2" id="KW-1185">Reference proteome</keyword>
<dbReference type="EMBL" id="CP090145">
    <property type="protein sequence ID" value="UOX35181.1"/>
    <property type="molecule type" value="Genomic_DNA"/>
</dbReference>
<gene>
    <name evidence="1" type="ORF">LXD69_06610</name>
</gene>
<dbReference type="Proteomes" id="UP000830454">
    <property type="component" value="Chromosome"/>
</dbReference>
<protein>
    <submittedName>
        <fullName evidence="1">Uncharacterized protein</fullName>
    </submittedName>
</protein>
<evidence type="ECO:0000313" key="1">
    <source>
        <dbReference type="EMBL" id="UOX35181.1"/>
    </source>
</evidence>
<reference evidence="1" key="1">
    <citation type="submission" date="2021-12" db="EMBL/GenBank/DDBJ databases">
        <authorList>
            <person name="Cha I.-T."/>
            <person name="Lee K.-E."/>
            <person name="Park S.-J."/>
        </authorList>
    </citation>
    <scope>NUCLEOTIDE SEQUENCE</scope>
    <source>
        <strain evidence="1">YSM-43</strain>
    </source>
</reference>